<proteinExistence type="predicted"/>
<evidence type="ECO:0000313" key="3">
    <source>
        <dbReference type="Proteomes" id="UP000013085"/>
    </source>
</evidence>
<dbReference type="PATRIC" id="fig|999408.3.peg.1123"/>
<feature type="domain" description="Glycosyl transferase family 1" evidence="1">
    <location>
        <begin position="192"/>
        <end position="347"/>
    </location>
</feature>
<dbReference type="EMBL" id="AGYR01000007">
    <property type="protein sequence ID" value="ENZ18733.1"/>
    <property type="molecule type" value="Genomic_DNA"/>
</dbReference>
<dbReference type="HOGENOM" id="CLU_061132_0_0_9"/>
<name>A0A0E2HFA7_9FIRM</name>
<accession>A0A0E2HFA7</accession>
<comment type="caution">
    <text evidence="2">The sequence shown here is derived from an EMBL/GenBank/DDBJ whole genome shotgun (WGS) entry which is preliminary data.</text>
</comment>
<dbReference type="CDD" id="cd03801">
    <property type="entry name" value="GT4_PimA-like"/>
    <property type="match status" value="1"/>
</dbReference>
<dbReference type="Pfam" id="PF00534">
    <property type="entry name" value="Glycos_transf_1"/>
    <property type="match status" value="1"/>
</dbReference>
<gene>
    <name evidence="2" type="ORF">HMPREF1090_01050</name>
</gene>
<dbReference type="AlphaFoldDB" id="A0A0E2HFA7"/>
<dbReference type="InterPro" id="IPR001296">
    <property type="entry name" value="Glyco_trans_1"/>
</dbReference>
<dbReference type="GO" id="GO:0016757">
    <property type="term" value="F:glycosyltransferase activity"/>
    <property type="evidence" value="ECO:0007669"/>
    <property type="project" value="InterPro"/>
</dbReference>
<dbReference type="Proteomes" id="UP000013085">
    <property type="component" value="Unassembled WGS sequence"/>
</dbReference>
<dbReference type="GeneID" id="57964574"/>
<evidence type="ECO:0000313" key="2">
    <source>
        <dbReference type="EMBL" id="ENZ18733.1"/>
    </source>
</evidence>
<reference evidence="2 3" key="1">
    <citation type="submission" date="2013-01" db="EMBL/GenBank/DDBJ databases">
        <title>The Genome Sequence of Clostridium clostridioforme 90A8.</title>
        <authorList>
            <consortium name="The Broad Institute Genome Sequencing Platform"/>
            <person name="Earl A."/>
            <person name="Ward D."/>
            <person name="Feldgarden M."/>
            <person name="Gevers D."/>
            <person name="Courvalin P."/>
            <person name="Lambert T."/>
            <person name="Walker B."/>
            <person name="Young S.K."/>
            <person name="Zeng Q."/>
            <person name="Gargeya S."/>
            <person name="Fitzgerald M."/>
            <person name="Haas B."/>
            <person name="Abouelleil A."/>
            <person name="Alvarado L."/>
            <person name="Arachchi H.M."/>
            <person name="Berlin A.M."/>
            <person name="Chapman S.B."/>
            <person name="Dewar J."/>
            <person name="Goldberg J."/>
            <person name="Griggs A."/>
            <person name="Gujja S."/>
            <person name="Hansen M."/>
            <person name="Howarth C."/>
            <person name="Imamovic A."/>
            <person name="Larimer J."/>
            <person name="McCowan C."/>
            <person name="Murphy C."/>
            <person name="Neiman D."/>
            <person name="Pearson M."/>
            <person name="Priest M."/>
            <person name="Roberts A."/>
            <person name="Saif S."/>
            <person name="Shea T."/>
            <person name="Sisk P."/>
            <person name="Sykes S."/>
            <person name="Wortman J."/>
            <person name="Nusbaum C."/>
            <person name="Birren B."/>
        </authorList>
    </citation>
    <scope>NUCLEOTIDE SEQUENCE [LARGE SCALE GENOMIC DNA]</scope>
    <source>
        <strain evidence="2 3">90A8</strain>
    </source>
</reference>
<evidence type="ECO:0000259" key="1">
    <source>
        <dbReference type="Pfam" id="PF00534"/>
    </source>
</evidence>
<protein>
    <recommendedName>
        <fullName evidence="1">Glycosyl transferase family 1 domain-containing protein</fullName>
    </recommendedName>
</protein>
<dbReference type="PANTHER" id="PTHR12526">
    <property type="entry name" value="GLYCOSYLTRANSFERASE"/>
    <property type="match status" value="1"/>
</dbReference>
<organism evidence="2 3">
    <name type="scientific">[Clostridium] clostridioforme 90A8</name>
    <dbReference type="NCBI Taxonomy" id="999408"/>
    <lineage>
        <taxon>Bacteria</taxon>
        <taxon>Bacillati</taxon>
        <taxon>Bacillota</taxon>
        <taxon>Clostridia</taxon>
        <taxon>Lachnospirales</taxon>
        <taxon>Lachnospiraceae</taxon>
        <taxon>Enterocloster</taxon>
    </lineage>
</organism>
<dbReference type="SUPFAM" id="SSF53756">
    <property type="entry name" value="UDP-Glycosyltransferase/glycogen phosphorylase"/>
    <property type="match status" value="1"/>
</dbReference>
<dbReference type="RefSeq" id="WP_002584028.1">
    <property type="nucleotide sequence ID" value="NZ_KB850998.1"/>
</dbReference>
<sequence>MSRNELIFWFSQPPKVERGAYNEISNLWGNKVYYVCYEEYSEFRKALNWDDKNFGNAHVLHLGLESDKKKAVQEFIQKHKAAINIIPGFTSSISRIVLRFLPPKARVCVVTERPVPFFSKNGRIFRMLRWIYWKIRYRQLFLLLNKRINAVLPLGRLGVEAYHSVGWPEDKLFGFMYCPEIEYFSPIIRDNNSDGIRFLYVGRFQYSTKGIDFIQRAVRRIETDNWTLDMAGGYGPDRDDILKWIKSDDRVNFIGAWNSNDVISMINKYDVVIVPSKGEGWNMIVHEAVAASVGVIVTDQAVSHELIEASGAGIVIPSYSVKDLTDAMNLVIENNDIINQWKMKAKEYQYKIDPKVVANYFLDIMDWIYYSSTCKPECPWTIDT</sequence>
<dbReference type="Gene3D" id="3.40.50.2000">
    <property type="entry name" value="Glycogen Phosphorylase B"/>
    <property type="match status" value="1"/>
</dbReference>
<dbReference type="PANTHER" id="PTHR12526:SF630">
    <property type="entry name" value="GLYCOSYLTRANSFERASE"/>
    <property type="match status" value="1"/>
</dbReference>